<organism evidence="6 7">
    <name type="scientific">Microbacterium hominis</name>
    <dbReference type="NCBI Taxonomy" id="162426"/>
    <lineage>
        <taxon>Bacteria</taxon>
        <taxon>Bacillati</taxon>
        <taxon>Actinomycetota</taxon>
        <taxon>Actinomycetes</taxon>
        <taxon>Micrococcales</taxon>
        <taxon>Microbacteriaceae</taxon>
        <taxon>Microbacterium</taxon>
    </lineage>
</organism>
<feature type="domain" description="DUF5979" evidence="5">
    <location>
        <begin position="804"/>
        <end position="907"/>
    </location>
</feature>
<keyword evidence="2" id="KW-0812">Transmembrane</keyword>
<dbReference type="InterPro" id="IPR047995">
    <property type="entry name" value="Choice_anch_K"/>
</dbReference>
<evidence type="ECO:0008006" key="8">
    <source>
        <dbReference type="Google" id="ProtNLM"/>
    </source>
</evidence>
<feature type="compositionally biased region" description="Pro residues" evidence="1">
    <location>
        <begin position="1955"/>
        <end position="1975"/>
    </location>
</feature>
<feature type="domain" description="DUF5979" evidence="5">
    <location>
        <begin position="915"/>
        <end position="1021"/>
    </location>
</feature>
<feature type="region of interest" description="Disordered" evidence="1">
    <location>
        <begin position="1949"/>
        <end position="1983"/>
    </location>
</feature>
<name>A0A7D4PZ83_9MICO</name>
<keyword evidence="2" id="KW-1133">Transmembrane helix</keyword>
<dbReference type="Gene3D" id="2.60.40.1140">
    <property type="entry name" value="Collagen-binding surface protein Cna, B-type domain"/>
    <property type="match status" value="1"/>
</dbReference>
<sequence>MAWSAACALLAGMLVVAPAATPPAEAATLNVGPISAQFSGTRGTDGSNSSNRDECIRYAPAGTGGTTSLVGPGQEALTAHGHASGNRCPDQLSTRIQSAIGFTPSTTQTAQDGDTFLIGRFTHYNNVVSGSRGGAKHFEGSLRVQMGGFTPLQPTTFPWMLWETPNGDRPCAFLNGPNDRGCADEIRFTNQIADQVFDQQGFQYKLVVSGFIPTSAAACPATPAGSAVNRFLTRESANSAACLYASLVQRRELTIVKQVAAPAGTTIPAFAYTGTSDLAGSPWATKKFSLTPGVGTSDSEGPVQLLRGETVSVTEAPVSDEWSTTSIECLDTAGNPVPEASYDLDAGKLTLDAVGAPPTTDALGIVCTYTNTFTPKASLTLVKQVDGGDASPAAWTLSAVGPDSIGGASGSAAVTSRRVAVGTYALNEAGGPTGYSAGTWSCENGSITGSRVTLERGANAVCTIVNTSAPPTGSLTVTKAITGPDGGFTGDDATPFHGAYRCDGADAVAFTVSRGTPFVSPPLPAGASCVVTETPPTGSLLDGSFSWQPAAFVPTSATAEIPSGGTATVAITNSFIQRGSIEVRKIVEPRPGTPAVGYTGGAARVFPVTYECTLGGVTVAGGALELTTTGSAIVWDLPTGASCAFDETLAPAAGDFANDTYQWDGSSWSEQTVPVPGSTTPASTTLTNFFTRLTGELVLTKNVLGDGFTGGTSAVFEIAYDCGAGFSGTRTLAAGASTTVTGIPAGTQCRVTETAPTGNLQTGYEWALPVYDGLVGGVVTVLAGGSSTVAVTNRPVRQYGELIVGKQITPAELRGGVLASARFEVMVTCDQPAQGQASPYSATFSLAVDASATTPRLPIGTQCDVTETAPAQALLVDESYSWGATPAAQTVTVDSTAEAVFAAVVNSVQREVGSFQVRKQVNGIGPADGAQTTFSGTWSCQYGTDTPLTGEWSVTGAGDAVMTGPATAIPLGSICIATEEAIDPAVPIEGDPAFIWGGTDIDGPLTLTAAAPNGASTVENNVAEVDGAFSISKKVKGGKEGAQFTGTFTFEYSCLAAAGGTFTGSVVVAAGATADVSAIPAGSECTITETAKGAEIDPYRWTDLVGFSLLGATPTNTTDTSVTFLIPDDGSHVAVRATNDIVRVTVPVSVQKLLDPDTPGGVVTGGGLFPISLVCGAETFGPYQLTIGQSVSVPVPLGATCEVAEGAVPATQGLAAGWIWNASPVLSAQVTIADENGTYAASVTNAPERQFGRLRLVKVVDEGAYPGTVDPGIEYEGTWSCVYPGEQPVTGTWSVEGPGEATLVGVPAAGIAAGSTCTPTEETPDEPTLGADPSFTWALPPTLDAASIGAGETGTMQVTNILQRDTGQISARKVITGETAGYTGGADLVFPIDFSCTTPAVEGEYIGRGLFAASTDPDAAPTVFTAAIPNGWECTFAEGAVPDGLLRDASFAWGAPVIGPAVVTVDGTDTPTVTVTNPIVRRIGTFTVFKSFTAVVPESATTGAFSGTYSCVYGEGESFEQTFSGTWTANPTGPDGAQATLDPVPTLPIGSECSLTETAPTTAEAPLPDASYRWGAPAIPDPVTIAQGVPSTMPVINTTERVYGAAQLQKAYTGVDGALLPGTVVTGTWSCEYGGAEVADGVWELPASGGTVSLFGATDQVPVTATCVVGEDTLDDADLVDASFTWNRPVLSPESGEFTATEQTTAVTVTNSTTRAFGPFEITKRVTAPEGVPVETGLVFDGTWRCQYGADGPVAEGQWSVIGEGTYRVDGILVGSACTIEENSQRAAAPVPTDFSYVWNAPVITAPQPVAREGEAVANGTVDNPVRRVLTGFSISKIGLVPGGTAPSGALFTFDWSCVSESGEVYEGTREIGPGGTTRIADIPASSECTVTEREPAAAGGLDWAFRDWTLSGVADAVLSVSGRSLVFAMQDPQPDLEMADVVVAATNTATPQQGPTPPITPTPTPGQGPTPTPTPGTALPPTGLPDTVWTIAWAGFLAMLAGAVAFGFASRRRIVRR</sequence>
<feature type="chain" id="PRO_5039050681" description="LPXTG cell wall anchor domain-containing protein" evidence="3">
    <location>
        <begin position="20"/>
        <end position="2018"/>
    </location>
</feature>
<feature type="domain" description="DUF5979" evidence="5">
    <location>
        <begin position="582"/>
        <end position="691"/>
    </location>
</feature>
<evidence type="ECO:0000256" key="3">
    <source>
        <dbReference type="SAM" id="SignalP"/>
    </source>
</evidence>
<feature type="domain" description="SpaA-like prealbumin fold" evidence="4">
    <location>
        <begin position="377"/>
        <end position="464"/>
    </location>
</feature>
<feature type="domain" description="DUF5979" evidence="5">
    <location>
        <begin position="1720"/>
        <end position="1824"/>
    </location>
</feature>
<dbReference type="Pfam" id="PF19407">
    <property type="entry name" value="DUF5979"/>
    <property type="match status" value="13"/>
</dbReference>
<evidence type="ECO:0000313" key="6">
    <source>
        <dbReference type="EMBL" id="QKJ18152.1"/>
    </source>
</evidence>
<dbReference type="Pfam" id="PF19403">
    <property type="entry name" value="SpaA_2"/>
    <property type="match status" value="1"/>
</dbReference>
<reference evidence="6 7" key="1">
    <citation type="submission" date="2020-05" db="EMBL/GenBank/DDBJ databases">
        <title>Strain PA2F3 complete genome.</title>
        <authorList>
            <person name="Kim Y.-S."/>
            <person name="Kim S.-J."/>
            <person name="Jung H.-k."/>
            <person name="Kim S.-E."/>
            <person name="Kim K.-H."/>
        </authorList>
    </citation>
    <scope>NUCLEOTIDE SEQUENCE [LARGE SCALE GENOMIC DNA]</scope>
    <source>
        <strain evidence="6 7">PA2F3</strain>
    </source>
</reference>
<feature type="domain" description="DUF5979" evidence="5">
    <location>
        <begin position="1029"/>
        <end position="1140"/>
    </location>
</feature>
<dbReference type="Proteomes" id="UP000502498">
    <property type="component" value="Chromosome"/>
</dbReference>
<evidence type="ECO:0000259" key="5">
    <source>
        <dbReference type="Pfam" id="PF19407"/>
    </source>
</evidence>
<dbReference type="InterPro" id="IPR045826">
    <property type="entry name" value="SpaA_PFL_dom_2"/>
</dbReference>
<dbReference type="NCBIfam" id="NF038131">
    <property type="entry name" value="choice_anch_K"/>
    <property type="match status" value="1"/>
</dbReference>
<feature type="domain" description="DUF5979" evidence="5">
    <location>
        <begin position="698"/>
        <end position="793"/>
    </location>
</feature>
<feature type="domain" description="DUF5979" evidence="5">
    <location>
        <begin position="1372"/>
        <end position="1477"/>
    </location>
</feature>
<dbReference type="EMBL" id="CP054038">
    <property type="protein sequence ID" value="QKJ18152.1"/>
    <property type="molecule type" value="Genomic_DNA"/>
</dbReference>
<feature type="domain" description="DUF5979" evidence="5">
    <location>
        <begin position="1486"/>
        <end position="1598"/>
    </location>
</feature>
<dbReference type="RefSeq" id="WP_172988532.1">
    <property type="nucleotide sequence ID" value="NZ_CP054038.1"/>
</dbReference>
<feature type="domain" description="DUF5979" evidence="5">
    <location>
        <begin position="475"/>
        <end position="575"/>
    </location>
</feature>
<evidence type="ECO:0000256" key="1">
    <source>
        <dbReference type="SAM" id="MobiDB-lite"/>
    </source>
</evidence>
<feature type="signal peptide" evidence="3">
    <location>
        <begin position="1"/>
        <end position="19"/>
    </location>
</feature>
<feature type="domain" description="DUF5979" evidence="5">
    <location>
        <begin position="1608"/>
        <end position="1713"/>
    </location>
</feature>
<evidence type="ECO:0000256" key="2">
    <source>
        <dbReference type="SAM" id="Phobius"/>
    </source>
</evidence>
<accession>A0A7D4PZ83</accession>
<feature type="domain" description="DUF5979" evidence="5">
    <location>
        <begin position="1148"/>
        <end position="1246"/>
    </location>
</feature>
<dbReference type="InterPro" id="IPR046022">
    <property type="entry name" value="DUF5979"/>
</dbReference>
<keyword evidence="2" id="KW-0472">Membrane</keyword>
<feature type="transmembrane region" description="Helical" evidence="2">
    <location>
        <begin position="1989"/>
        <end position="2010"/>
    </location>
</feature>
<evidence type="ECO:0000259" key="4">
    <source>
        <dbReference type="Pfam" id="PF19403"/>
    </source>
</evidence>
<proteinExistence type="predicted"/>
<evidence type="ECO:0000313" key="7">
    <source>
        <dbReference type="Proteomes" id="UP000502498"/>
    </source>
</evidence>
<protein>
    <recommendedName>
        <fullName evidence="8">LPXTG cell wall anchor domain-containing protein</fullName>
    </recommendedName>
</protein>
<feature type="domain" description="DUF5979" evidence="5">
    <location>
        <begin position="1255"/>
        <end position="1360"/>
    </location>
</feature>
<gene>
    <name evidence="6" type="ORF">HQM25_01130</name>
</gene>
<feature type="domain" description="DUF5979" evidence="5">
    <location>
        <begin position="1834"/>
        <end position="1949"/>
    </location>
</feature>
<keyword evidence="3" id="KW-0732">Signal</keyword>